<dbReference type="HOGENOM" id="CLU_2602695_0_0_9"/>
<dbReference type="KEGG" id="pms:KNP414_07141"/>
<feature type="compositionally biased region" description="Polar residues" evidence="1">
    <location>
        <begin position="40"/>
        <end position="56"/>
    </location>
</feature>
<sequence length="79" mass="8546">MDWHSFSDRVQAGSRDHPAFARILQQLPQTRPYSRPWKQTGASAQPSPTGFADPSTSATVGLLVRLTIPPGDQACVNGI</sequence>
<dbReference type="PATRIC" id="fig|1036673.3.peg.6659"/>
<reference evidence="2 3" key="2">
    <citation type="journal article" date="2013" name="Genome Announc.">
        <title>Genome Sequence of Growth-Improving Paenibacillus mucilaginosus Strain KNP414.</title>
        <authorList>
            <person name="Lu J.J."/>
            <person name="Wang J.F."/>
            <person name="Hu X.F."/>
        </authorList>
    </citation>
    <scope>NUCLEOTIDE SEQUENCE [LARGE SCALE GENOMIC DNA]</scope>
    <source>
        <strain evidence="2 3">KNP414</strain>
    </source>
</reference>
<proteinExistence type="predicted"/>
<feature type="region of interest" description="Disordered" evidence="1">
    <location>
        <begin position="29"/>
        <end position="56"/>
    </location>
</feature>
<dbReference type="AlphaFoldDB" id="F8FM25"/>
<accession>F8FM25</accession>
<reference evidence="3" key="1">
    <citation type="submission" date="2011-06" db="EMBL/GenBank/DDBJ databases">
        <title>Complete genome sequence of Paenibacillus mucilaginosus KNP414.</title>
        <authorList>
            <person name="Wang J."/>
            <person name="Hu S."/>
            <person name="Hu X."/>
            <person name="Zhang B."/>
            <person name="Dong D."/>
            <person name="Zhang S."/>
            <person name="Zhao K."/>
            <person name="Wu D."/>
        </authorList>
    </citation>
    <scope>NUCLEOTIDE SEQUENCE [LARGE SCALE GENOMIC DNA]</scope>
    <source>
        <strain evidence="3">KNP414</strain>
    </source>
</reference>
<evidence type="ECO:0000313" key="3">
    <source>
        <dbReference type="Proteomes" id="UP000006620"/>
    </source>
</evidence>
<organism evidence="2 3">
    <name type="scientific">Paenibacillus mucilaginosus (strain KNP414)</name>
    <dbReference type="NCBI Taxonomy" id="1036673"/>
    <lineage>
        <taxon>Bacteria</taxon>
        <taxon>Bacillati</taxon>
        <taxon>Bacillota</taxon>
        <taxon>Bacilli</taxon>
        <taxon>Bacillales</taxon>
        <taxon>Paenibacillaceae</taxon>
        <taxon>Paenibacillus</taxon>
    </lineage>
</organism>
<name>F8FM25_PAEMK</name>
<protein>
    <submittedName>
        <fullName evidence="2">Uncharacterized protein</fullName>
    </submittedName>
</protein>
<dbReference type="Proteomes" id="UP000006620">
    <property type="component" value="Chromosome"/>
</dbReference>
<evidence type="ECO:0000256" key="1">
    <source>
        <dbReference type="SAM" id="MobiDB-lite"/>
    </source>
</evidence>
<gene>
    <name evidence="2" type="ordered locus">KNP414_07141</name>
</gene>
<dbReference type="EMBL" id="CP002869">
    <property type="protein sequence ID" value="AEI45651.1"/>
    <property type="molecule type" value="Genomic_DNA"/>
</dbReference>
<evidence type="ECO:0000313" key="2">
    <source>
        <dbReference type="EMBL" id="AEI45651.1"/>
    </source>
</evidence>